<dbReference type="EMBL" id="UINC01085252">
    <property type="protein sequence ID" value="SVC32626.1"/>
    <property type="molecule type" value="Genomic_DNA"/>
</dbReference>
<name>A0A382L7F2_9ZZZZ</name>
<dbReference type="AlphaFoldDB" id="A0A382L7F2"/>
<evidence type="ECO:0000313" key="1">
    <source>
        <dbReference type="EMBL" id="SVC32626.1"/>
    </source>
</evidence>
<protein>
    <submittedName>
        <fullName evidence="1">Uncharacterized protein</fullName>
    </submittedName>
</protein>
<proteinExistence type="predicted"/>
<reference evidence="1" key="1">
    <citation type="submission" date="2018-05" db="EMBL/GenBank/DDBJ databases">
        <authorList>
            <person name="Lanie J.A."/>
            <person name="Ng W.-L."/>
            <person name="Kazmierczak K.M."/>
            <person name="Andrzejewski T.M."/>
            <person name="Davidsen T.M."/>
            <person name="Wayne K.J."/>
            <person name="Tettelin H."/>
            <person name="Glass J.I."/>
            <person name="Rusch D."/>
            <person name="Podicherti R."/>
            <person name="Tsui H.-C.T."/>
            <person name="Winkler M.E."/>
        </authorList>
    </citation>
    <scope>NUCLEOTIDE SEQUENCE</scope>
</reference>
<feature type="non-terminal residue" evidence="1">
    <location>
        <position position="34"/>
    </location>
</feature>
<organism evidence="1">
    <name type="scientific">marine metagenome</name>
    <dbReference type="NCBI Taxonomy" id="408172"/>
    <lineage>
        <taxon>unclassified sequences</taxon>
        <taxon>metagenomes</taxon>
        <taxon>ecological metagenomes</taxon>
    </lineage>
</organism>
<accession>A0A382L7F2</accession>
<gene>
    <name evidence="1" type="ORF">METZ01_LOCUS285480</name>
</gene>
<sequence>MKKINQYPSLVYPDEIIRLKNNLKQVANGNQFVI</sequence>